<keyword evidence="2" id="KW-0812">Transmembrane</keyword>
<keyword evidence="2" id="KW-0472">Membrane</keyword>
<accession>A0AAU7APW5</accession>
<sequence length="236" mass="24295">MGSRSRKRARQPARPAKPAASAPKPKPDASAAARPSLKKPEAEEAADGPLDAFSAVAAPAAAAAAKPAAAATTTAARPGRSATDGGPDPAARPKRLRGEAANEAVRAGLVPLGPGERPPALLIAIVVTILLGGGNLLSYILGFEVEGSRPPATGVISFASIMFVAAWGMWRKKYWAVLGFQALLALIIVIFALFLPTASNLAAVGVCTAVAGLGGWLFWKLVRVLSRLQMPERPGR</sequence>
<feature type="region of interest" description="Disordered" evidence="1">
    <location>
        <begin position="1"/>
        <end position="50"/>
    </location>
</feature>
<organism evidence="3">
    <name type="scientific">Paraconexibacter sp. AEG42_29</name>
    <dbReference type="NCBI Taxonomy" id="2997339"/>
    <lineage>
        <taxon>Bacteria</taxon>
        <taxon>Bacillati</taxon>
        <taxon>Actinomycetota</taxon>
        <taxon>Thermoleophilia</taxon>
        <taxon>Solirubrobacterales</taxon>
        <taxon>Paraconexibacteraceae</taxon>
        <taxon>Paraconexibacter</taxon>
    </lineage>
</organism>
<evidence type="ECO:0000313" key="3">
    <source>
        <dbReference type="EMBL" id="XAY03411.1"/>
    </source>
</evidence>
<name>A0AAU7APW5_9ACTN</name>
<proteinExistence type="predicted"/>
<feature type="transmembrane region" description="Helical" evidence="2">
    <location>
        <begin position="177"/>
        <end position="195"/>
    </location>
</feature>
<feature type="region of interest" description="Disordered" evidence="1">
    <location>
        <begin position="67"/>
        <end position="97"/>
    </location>
</feature>
<reference evidence="3" key="1">
    <citation type="submission" date="2022-12" db="EMBL/GenBank/DDBJ databases">
        <title>Paraconexibacter alkalitolerans sp. nov. and Baekduia alba sp. nov., isolated from soil and emended description of the genera Paraconexibacter (Chun et al., 2020) and Baekduia (An et al., 2020).</title>
        <authorList>
            <person name="Vieira S."/>
            <person name="Huber K.J."/>
            <person name="Geppert A."/>
            <person name="Wolf J."/>
            <person name="Neumann-Schaal M."/>
            <person name="Muesken M."/>
            <person name="Overmann J."/>
        </authorList>
    </citation>
    <scope>NUCLEOTIDE SEQUENCE</scope>
    <source>
        <strain evidence="3">AEG42_29</strain>
    </source>
</reference>
<dbReference type="KEGG" id="parq:DSM112329_00226"/>
<evidence type="ECO:0000256" key="1">
    <source>
        <dbReference type="SAM" id="MobiDB-lite"/>
    </source>
</evidence>
<evidence type="ECO:0000256" key="2">
    <source>
        <dbReference type="SAM" id="Phobius"/>
    </source>
</evidence>
<feature type="compositionally biased region" description="Basic residues" evidence="1">
    <location>
        <begin position="1"/>
        <end position="11"/>
    </location>
</feature>
<feature type="transmembrane region" description="Helical" evidence="2">
    <location>
        <begin position="152"/>
        <end position="170"/>
    </location>
</feature>
<dbReference type="EMBL" id="CP114014">
    <property type="protein sequence ID" value="XAY03411.1"/>
    <property type="molecule type" value="Genomic_DNA"/>
</dbReference>
<gene>
    <name evidence="3" type="ORF">DSM112329_00226</name>
</gene>
<dbReference type="AlphaFoldDB" id="A0AAU7APW5"/>
<feature type="compositionally biased region" description="Low complexity" evidence="1">
    <location>
        <begin position="12"/>
        <end position="35"/>
    </location>
</feature>
<dbReference type="RefSeq" id="WP_354699968.1">
    <property type="nucleotide sequence ID" value="NZ_CP114014.1"/>
</dbReference>
<feature type="transmembrane region" description="Helical" evidence="2">
    <location>
        <begin position="120"/>
        <end position="140"/>
    </location>
</feature>
<feature type="transmembrane region" description="Helical" evidence="2">
    <location>
        <begin position="201"/>
        <end position="219"/>
    </location>
</feature>
<feature type="compositionally biased region" description="Low complexity" evidence="1">
    <location>
        <begin position="67"/>
        <end position="76"/>
    </location>
</feature>
<keyword evidence="2" id="KW-1133">Transmembrane helix</keyword>
<protein>
    <submittedName>
        <fullName evidence="3">Uncharacterized protein</fullName>
    </submittedName>
</protein>